<keyword evidence="2" id="KW-1185">Reference proteome</keyword>
<dbReference type="AlphaFoldDB" id="A0A176TE77"/>
<dbReference type="InterPro" id="IPR005358">
    <property type="entry name" value="Puta_zinc/iron-chelating_dom"/>
</dbReference>
<name>A0A176TE77_9FLAO</name>
<proteinExistence type="predicted"/>
<sequence>MQTTKLSTKSILPLTCSRSGTCCFGKAVMLNPWELFSFSKEKKVSPREFRDLYTDFRGIRLTFNGKQDKKGQNACSQYIDNHGCSVHQGRPLACRLYPLGRQIQFEKAHYIFEGAQFPCLTDCAEVLELPKLSVGEYLKGQGAVPFEKAQDEYLKVMQNIADIAFELLLDSGLSASGDTKTLALWREMGNELPEKLAERIGKDWIDSLMIPKITNVVENPIEFIQKHNDLLLIKAQESFGSLRTFNQVREACVLIMGIALHLSRGLGADTKGIAELWIETAKSHGAKE</sequence>
<dbReference type="EMBL" id="LVWE01000004">
    <property type="protein sequence ID" value="OAD46228.1"/>
    <property type="molecule type" value="Genomic_DNA"/>
</dbReference>
<accession>A0A176TE77</accession>
<dbReference type="Proteomes" id="UP000076923">
    <property type="component" value="Unassembled WGS sequence"/>
</dbReference>
<dbReference type="RefSeq" id="WP_068448106.1">
    <property type="nucleotide sequence ID" value="NZ_CP150660.1"/>
</dbReference>
<evidence type="ECO:0008006" key="3">
    <source>
        <dbReference type="Google" id="ProtNLM"/>
    </source>
</evidence>
<protein>
    <recommendedName>
        <fullName evidence="3">Fe-S oxidoreductase</fullName>
    </recommendedName>
</protein>
<evidence type="ECO:0000313" key="2">
    <source>
        <dbReference type="Proteomes" id="UP000076923"/>
    </source>
</evidence>
<dbReference type="Pfam" id="PF03692">
    <property type="entry name" value="CxxCxxCC"/>
    <property type="match status" value="1"/>
</dbReference>
<comment type="caution">
    <text evidence="1">The sequence shown here is derived from an EMBL/GenBank/DDBJ whole genome shotgun (WGS) entry which is preliminary data.</text>
</comment>
<dbReference type="STRING" id="1333662.LPB303_03355"/>
<evidence type="ECO:0000313" key="1">
    <source>
        <dbReference type="EMBL" id="OAD46228.1"/>
    </source>
</evidence>
<dbReference type="OrthoDB" id="9810361at2"/>
<reference evidence="1 2" key="1">
    <citation type="submission" date="2016-02" db="EMBL/GenBank/DDBJ databases">
        <title>Draft genome sequence of Polaribacter atrinae KACC17473.</title>
        <authorList>
            <person name="Shin S.-K."/>
            <person name="Yi H."/>
        </authorList>
    </citation>
    <scope>NUCLEOTIDE SEQUENCE [LARGE SCALE GENOMIC DNA]</scope>
    <source>
        <strain evidence="1 2">KACC 17473</strain>
    </source>
</reference>
<gene>
    <name evidence="1" type="ORF">LPB303_03355</name>
</gene>
<organism evidence="1 2">
    <name type="scientific">Polaribacter atrinae</name>
    <dbReference type="NCBI Taxonomy" id="1333662"/>
    <lineage>
        <taxon>Bacteria</taxon>
        <taxon>Pseudomonadati</taxon>
        <taxon>Bacteroidota</taxon>
        <taxon>Flavobacteriia</taxon>
        <taxon>Flavobacteriales</taxon>
        <taxon>Flavobacteriaceae</taxon>
    </lineage>
</organism>